<dbReference type="AlphaFoldDB" id="A0A7W8N2A4"/>
<reference evidence="3 4" key="1">
    <citation type="submission" date="2020-08" db="EMBL/GenBank/DDBJ databases">
        <title>Genomic Encyclopedia of Type Strains, Phase IV (KMG-V): Genome sequencing to study the core and pangenomes of soil and plant-associated prokaryotes.</title>
        <authorList>
            <person name="Whitman W."/>
        </authorList>
    </citation>
    <scope>NUCLEOTIDE SEQUENCE [LARGE SCALE GENOMIC DNA]</scope>
    <source>
        <strain evidence="3 4">M8US30</strain>
    </source>
</reference>
<gene>
    <name evidence="3" type="ORF">HDF10_000794</name>
</gene>
<feature type="domain" description="Coenzyme Q-binding protein COQ10 START" evidence="2">
    <location>
        <begin position="11"/>
        <end position="142"/>
    </location>
</feature>
<comment type="caution">
    <text evidence="3">The sequence shown here is derived from an EMBL/GenBank/DDBJ whole genome shotgun (WGS) entry which is preliminary data.</text>
</comment>
<dbReference type="InterPro" id="IPR005031">
    <property type="entry name" value="COQ10_START"/>
</dbReference>
<sequence>MRHTFHSKQWLPYPVELVFVFFSNPENLPRLMPPWQKARIEKISIAPPPRQPVDYSGLNSIAAGAGTKITLSFRPFPYSPMRVSWDAEISEFTWKEHFCDQQLRGPFAYWHHCHQVKSETRTEDSASPTPGTLLEDKVDYELPLGKFGDIANRLFVISQLRSTFSYRHARTSELLALLAHHL</sequence>
<dbReference type="SUPFAM" id="SSF55961">
    <property type="entry name" value="Bet v1-like"/>
    <property type="match status" value="1"/>
</dbReference>
<dbReference type="CDD" id="cd07820">
    <property type="entry name" value="SRPBCC_3"/>
    <property type="match status" value="1"/>
</dbReference>
<dbReference type="EMBL" id="JACHDZ010000001">
    <property type="protein sequence ID" value="MBB5342844.1"/>
    <property type="molecule type" value="Genomic_DNA"/>
</dbReference>
<dbReference type="Proteomes" id="UP000569092">
    <property type="component" value="Unassembled WGS sequence"/>
</dbReference>
<evidence type="ECO:0000259" key="2">
    <source>
        <dbReference type="Pfam" id="PF03364"/>
    </source>
</evidence>
<evidence type="ECO:0000256" key="1">
    <source>
        <dbReference type="ARBA" id="ARBA00008918"/>
    </source>
</evidence>
<dbReference type="Pfam" id="PF03364">
    <property type="entry name" value="Polyketide_cyc"/>
    <property type="match status" value="1"/>
</dbReference>
<name>A0A7W8N2A4_9BACT</name>
<dbReference type="InterPro" id="IPR023393">
    <property type="entry name" value="START-like_dom_sf"/>
</dbReference>
<comment type="similarity">
    <text evidence="1">Belongs to the ribosome association toxin RatA family.</text>
</comment>
<organism evidence="3 4">
    <name type="scientific">Tunturiibacter lichenicola</name>
    <dbReference type="NCBI Taxonomy" id="2051959"/>
    <lineage>
        <taxon>Bacteria</taxon>
        <taxon>Pseudomonadati</taxon>
        <taxon>Acidobacteriota</taxon>
        <taxon>Terriglobia</taxon>
        <taxon>Terriglobales</taxon>
        <taxon>Acidobacteriaceae</taxon>
        <taxon>Tunturiibacter</taxon>
    </lineage>
</organism>
<accession>A0A7W8N2A4</accession>
<evidence type="ECO:0000313" key="3">
    <source>
        <dbReference type="EMBL" id="MBB5342844.1"/>
    </source>
</evidence>
<proteinExistence type="inferred from homology"/>
<protein>
    <submittedName>
        <fullName evidence="3">Ligand-binding SRPBCC domain-containing protein</fullName>
    </submittedName>
</protein>
<evidence type="ECO:0000313" key="4">
    <source>
        <dbReference type="Proteomes" id="UP000569092"/>
    </source>
</evidence>
<dbReference type="Gene3D" id="3.30.530.20">
    <property type="match status" value="1"/>
</dbReference>